<dbReference type="EMBL" id="RHFK02000016">
    <property type="protein sequence ID" value="TWW63905.1"/>
    <property type="molecule type" value="Genomic_DNA"/>
</dbReference>
<sequence length="100" mass="10966">MDEDVVAMEYLLDHVTHKDVGRRLQVGQEVIELILDGEKSPDLEQDQSMMDRMVEAVASSWVNSSNFKWLDSSQDTLSHGCPGNATSSGLVSGIEDEGPT</sequence>
<comment type="caution">
    <text evidence="2">The sequence shown here is derived from an EMBL/GenBank/DDBJ whole genome shotgun (WGS) entry which is preliminary data.</text>
</comment>
<organism evidence="2 3">
    <name type="scientific">Takifugu flavidus</name>
    <name type="common">sansaifugu</name>
    <dbReference type="NCBI Taxonomy" id="433684"/>
    <lineage>
        <taxon>Eukaryota</taxon>
        <taxon>Metazoa</taxon>
        <taxon>Chordata</taxon>
        <taxon>Craniata</taxon>
        <taxon>Vertebrata</taxon>
        <taxon>Euteleostomi</taxon>
        <taxon>Actinopterygii</taxon>
        <taxon>Neopterygii</taxon>
        <taxon>Teleostei</taxon>
        <taxon>Neoteleostei</taxon>
        <taxon>Acanthomorphata</taxon>
        <taxon>Eupercaria</taxon>
        <taxon>Tetraodontiformes</taxon>
        <taxon>Tetradontoidea</taxon>
        <taxon>Tetraodontidae</taxon>
        <taxon>Takifugu</taxon>
    </lineage>
</organism>
<dbReference type="Proteomes" id="UP000324091">
    <property type="component" value="Chromosome 3"/>
</dbReference>
<proteinExistence type="predicted"/>
<evidence type="ECO:0000256" key="1">
    <source>
        <dbReference type="SAM" id="MobiDB-lite"/>
    </source>
</evidence>
<gene>
    <name evidence="2" type="ORF">D4764_03G0009130</name>
</gene>
<evidence type="ECO:0000313" key="3">
    <source>
        <dbReference type="Proteomes" id="UP000324091"/>
    </source>
</evidence>
<name>A0A5C6N9V7_9TELE</name>
<accession>A0A5C6N9V7</accession>
<dbReference type="AlphaFoldDB" id="A0A5C6N9V7"/>
<evidence type="ECO:0000313" key="2">
    <source>
        <dbReference type="EMBL" id="TWW63905.1"/>
    </source>
</evidence>
<reference evidence="2 3" key="1">
    <citation type="submission" date="2019-04" db="EMBL/GenBank/DDBJ databases">
        <title>Chromosome genome assembly for Takifugu flavidus.</title>
        <authorList>
            <person name="Xiao S."/>
        </authorList>
    </citation>
    <scope>NUCLEOTIDE SEQUENCE [LARGE SCALE GENOMIC DNA]</scope>
    <source>
        <strain evidence="2">HTHZ2018</strain>
        <tissue evidence="2">Muscle</tissue>
    </source>
</reference>
<keyword evidence="3" id="KW-1185">Reference proteome</keyword>
<protein>
    <submittedName>
        <fullName evidence="2">CLIP-associating protein 1-A</fullName>
    </submittedName>
</protein>
<feature type="region of interest" description="Disordered" evidence="1">
    <location>
        <begin position="74"/>
        <end position="100"/>
    </location>
</feature>